<dbReference type="PANTHER" id="PTHR47833">
    <property type="entry name" value="PHOTOSYNTHETIC NDH SUBUNIT OF LUMENAL LOCATION 4, CHLOROPLASTIC"/>
    <property type="match status" value="1"/>
</dbReference>
<sequence>MATPTAAPGLCSLRPCKLSRTSAGRPTTARVPVVTRCQASSNQEHPLGVTRRSAVLAAAILLGSSSVAEAASAAATQKCTDFVTAPNGIKFCEIQEGTGPSPQKGAMIRCHYMGRLASNGAVFDSSYERRRPLSFKIGVGQVIAGWDQGILGADGIPPMKEGGKRQLIIPSELAYGERGAGGVIPPKATLIFDVELLGKR</sequence>
<evidence type="ECO:0000256" key="5">
    <source>
        <dbReference type="PROSITE-ProRule" id="PRU00277"/>
    </source>
</evidence>
<reference evidence="7 8" key="1">
    <citation type="journal article" date="2024" name="Nat. Commun.">
        <title>Phylogenomics reveals the evolutionary origins of lichenization in chlorophyte algae.</title>
        <authorList>
            <person name="Puginier C."/>
            <person name="Libourel C."/>
            <person name="Otte J."/>
            <person name="Skaloud P."/>
            <person name="Haon M."/>
            <person name="Grisel S."/>
            <person name="Petersen M."/>
            <person name="Berrin J.G."/>
            <person name="Delaux P.M."/>
            <person name="Dal Grande F."/>
            <person name="Keller J."/>
        </authorList>
    </citation>
    <scope>NUCLEOTIDE SEQUENCE [LARGE SCALE GENOMIC DNA]</scope>
    <source>
        <strain evidence="7 8">SAG 2043</strain>
    </source>
</reference>
<keyword evidence="8" id="KW-1185">Reference proteome</keyword>
<keyword evidence="4 5" id="KW-0413">Isomerase</keyword>
<dbReference type="PANTHER" id="PTHR47833:SF2">
    <property type="entry name" value="PEPTIDYLPROLYL ISOMERASE"/>
    <property type="match status" value="1"/>
</dbReference>
<dbReference type="Pfam" id="PF00254">
    <property type="entry name" value="FKBP_C"/>
    <property type="match status" value="1"/>
</dbReference>
<dbReference type="EC" id="5.2.1.8" evidence="2 5"/>
<comment type="caution">
    <text evidence="7">The sequence shown here is derived from an EMBL/GenBank/DDBJ whole genome shotgun (WGS) entry which is preliminary data.</text>
</comment>
<name>A0AAW1PZV2_9CHLO</name>
<dbReference type="AlphaFoldDB" id="A0AAW1PZV2"/>
<keyword evidence="3 5" id="KW-0697">Rotamase</keyword>
<protein>
    <recommendedName>
        <fullName evidence="2 5">peptidylprolyl isomerase</fullName>
        <ecNumber evidence="2 5">5.2.1.8</ecNumber>
    </recommendedName>
</protein>
<organism evidence="7 8">
    <name type="scientific">[Myrmecia] bisecta</name>
    <dbReference type="NCBI Taxonomy" id="41462"/>
    <lineage>
        <taxon>Eukaryota</taxon>
        <taxon>Viridiplantae</taxon>
        <taxon>Chlorophyta</taxon>
        <taxon>core chlorophytes</taxon>
        <taxon>Trebouxiophyceae</taxon>
        <taxon>Trebouxiales</taxon>
        <taxon>Trebouxiaceae</taxon>
        <taxon>Myrmecia</taxon>
    </lineage>
</organism>
<evidence type="ECO:0000256" key="3">
    <source>
        <dbReference type="ARBA" id="ARBA00023110"/>
    </source>
</evidence>
<feature type="domain" description="PPIase FKBP-type" evidence="6">
    <location>
        <begin position="105"/>
        <end position="200"/>
    </location>
</feature>
<dbReference type="PROSITE" id="PS50059">
    <property type="entry name" value="FKBP_PPIASE"/>
    <property type="match status" value="1"/>
</dbReference>
<accession>A0AAW1PZV2</accession>
<dbReference type="EMBL" id="JALJOR010000007">
    <property type="protein sequence ID" value="KAK9814292.1"/>
    <property type="molecule type" value="Genomic_DNA"/>
</dbReference>
<evidence type="ECO:0000256" key="4">
    <source>
        <dbReference type="ARBA" id="ARBA00023235"/>
    </source>
</evidence>
<dbReference type="InterPro" id="IPR044183">
    <property type="entry name" value="PNSL4/FKBP13-like"/>
</dbReference>
<dbReference type="FunFam" id="3.10.50.40:FF:000006">
    <property type="entry name" value="Peptidyl-prolyl cis-trans isomerase"/>
    <property type="match status" value="1"/>
</dbReference>
<dbReference type="GO" id="GO:0009507">
    <property type="term" value="C:chloroplast"/>
    <property type="evidence" value="ECO:0007669"/>
    <property type="project" value="InterPro"/>
</dbReference>
<evidence type="ECO:0000313" key="7">
    <source>
        <dbReference type="EMBL" id="KAK9814292.1"/>
    </source>
</evidence>
<dbReference type="InterPro" id="IPR001179">
    <property type="entry name" value="PPIase_FKBP_dom"/>
</dbReference>
<dbReference type="GO" id="GO:0003755">
    <property type="term" value="F:peptidyl-prolyl cis-trans isomerase activity"/>
    <property type="evidence" value="ECO:0007669"/>
    <property type="project" value="UniProtKB-KW"/>
</dbReference>
<evidence type="ECO:0000256" key="1">
    <source>
        <dbReference type="ARBA" id="ARBA00000971"/>
    </source>
</evidence>
<dbReference type="Gene3D" id="3.10.50.40">
    <property type="match status" value="1"/>
</dbReference>
<comment type="catalytic activity">
    <reaction evidence="1 5">
        <text>[protein]-peptidylproline (omega=180) = [protein]-peptidylproline (omega=0)</text>
        <dbReference type="Rhea" id="RHEA:16237"/>
        <dbReference type="Rhea" id="RHEA-COMP:10747"/>
        <dbReference type="Rhea" id="RHEA-COMP:10748"/>
        <dbReference type="ChEBI" id="CHEBI:83833"/>
        <dbReference type="ChEBI" id="CHEBI:83834"/>
        <dbReference type="EC" id="5.2.1.8"/>
    </reaction>
</comment>
<gene>
    <name evidence="7" type="ORF">WJX72_003523</name>
</gene>
<dbReference type="InterPro" id="IPR046357">
    <property type="entry name" value="PPIase_dom_sf"/>
</dbReference>
<evidence type="ECO:0000313" key="8">
    <source>
        <dbReference type="Proteomes" id="UP001489004"/>
    </source>
</evidence>
<dbReference type="Proteomes" id="UP001489004">
    <property type="component" value="Unassembled WGS sequence"/>
</dbReference>
<dbReference type="SUPFAM" id="SSF54534">
    <property type="entry name" value="FKBP-like"/>
    <property type="match status" value="1"/>
</dbReference>
<proteinExistence type="predicted"/>
<evidence type="ECO:0000259" key="6">
    <source>
        <dbReference type="PROSITE" id="PS50059"/>
    </source>
</evidence>
<evidence type="ECO:0000256" key="2">
    <source>
        <dbReference type="ARBA" id="ARBA00013194"/>
    </source>
</evidence>